<dbReference type="EMBL" id="UHFF01000002">
    <property type="protein sequence ID" value="SUN49318.1"/>
    <property type="molecule type" value="Genomic_DNA"/>
</dbReference>
<protein>
    <submittedName>
        <fullName evidence="1">Uncharacterized protein</fullName>
    </submittedName>
</protein>
<reference evidence="1 2" key="1">
    <citation type="submission" date="2018-06" db="EMBL/GenBank/DDBJ databases">
        <authorList>
            <consortium name="Pathogen Informatics"/>
            <person name="Doyle S."/>
        </authorList>
    </citation>
    <scope>NUCLEOTIDE SEQUENCE [LARGE SCALE GENOMIC DNA]</scope>
    <source>
        <strain evidence="1 2">NCTC12092</strain>
    </source>
</reference>
<sequence>MPLSFFLFEFAQRPGYFNGMLGVAEVLLNVYSQIYKKVDYLFYAEKLLLNTSFYVEHRLVEKEQFIQVFNHYIEVINESTVK</sequence>
<dbReference type="Proteomes" id="UP000254461">
    <property type="component" value="Unassembled WGS sequence"/>
</dbReference>
<dbReference type="AlphaFoldDB" id="A0A380JX07"/>
<proteinExistence type="predicted"/>
<dbReference type="RefSeq" id="WP_115251374.1">
    <property type="nucleotide sequence ID" value="NZ_UHFF01000002.1"/>
</dbReference>
<organism evidence="1 2">
    <name type="scientific">Streptococcus equi subsp. equi</name>
    <dbReference type="NCBI Taxonomy" id="148942"/>
    <lineage>
        <taxon>Bacteria</taxon>
        <taxon>Bacillati</taxon>
        <taxon>Bacillota</taxon>
        <taxon>Bacilli</taxon>
        <taxon>Lactobacillales</taxon>
        <taxon>Streptococcaceae</taxon>
        <taxon>Streptococcus</taxon>
    </lineage>
</organism>
<accession>A0A380JX07</accession>
<gene>
    <name evidence="1" type="ORF">NCTC12092_01839</name>
</gene>
<name>A0A380JX07_9STRE</name>
<evidence type="ECO:0000313" key="2">
    <source>
        <dbReference type="Proteomes" id="UP000254461"/>
    </source>
</evidence>
<evidence type="ECO:0000313" key="1">
    <source>
        <dbReference type="EMBL" id="SUN49318.1"/>
    </source>
</evidence>